<dbReference type="GO" id="GO:0044772">
    <property type="term" value="P:mitotic cell cycle phase transition"/>
    <property type="evidence" value="ECO:0007669"/>
    <property type="project" value="InterPro"/>
</dbReference>
<evidence type="ECO:0000259" key="6">
    <source>
        <dbReference type="SMART" id="SM00385"/>
    </source>
</evidence>
<dbReference type="FunFam" id="1.10.472.10:FF:000001">
    <property type="entry name" value="G2/mitotic-specific cyclin"/>
    <property type="match status" value="1"/>
</dbReference>
<dbReference type="Proteomes" id="UP000475862">
    <property type="component" value="Unassembled WGS sequence"/>
</dbReference>
<dbReference type="SMART" id="SM01332">
    <property type="entry name" value="Cyclin_C"/>
    <property type="match status" value="1"/>
</dbReference>
<evidence type="ECO:0000256" key="4">
    <source>
        <dbReference type="RuleBase" id="RU000383"/>
    </source>
</evidence>
<dbReference type="GO" id="GO:0005634">
    <property type="term" value="C:nucleus"/>
    <property type="evidence" value="ECO:0007669"/>
    <property type="project" value="UniProtKB-ARBA"/>
</dbReference>
<dbReference type="InterPro" id="IPR039361">
    <property type="entry name" value="Cyclin"/>
</dbReference>
<comment type="similarity">
    <text evidence="4">Belongs to the cyclin family.</text>
</comment>
<evidence type="ECO:0000256" key="2">
    <source>
        <dbReference type="ARBA" id="ARBA00023127"/>
    </source>
</evidence>
<evidence type="ECO:0000256" key="3">
    <source>
        <dbReference type="ARBA" id="ARBA00023306"/>
    </source>
</evidence>
<feature type="domain" description="Cyclin-like" evidence="6">
    <location>
        <begin position="328"/>
        <end position="411"/>
    </location>
</feature>
<dbReference type="OrthoDB" id="5590282at2759"/>
<keyword evidence="2 4" id="KW-0195">Cyclin</keyword>
<evidence type="ECO:0000313" key="8">
    <source>
        <dbReference type="EMBL" id="KAE9534328.1"/>
    </source>
</evidence>
<sequence length="468" mass="53434">MEFTVFRDQENANNVLRNKENNVPSRDQQPSKRRSVLGVLNAKQPFTKKPQPKSKPQGSSKFGFTTKSSVPFTIHEDPQVFKKAAACENLSKNNVENQKPPLLKNETNIIEAKATVPKIELKERRKPLSDVSQIVPPSVKNVVQTDEKDIKDIDESADSSNVYSPMSVDHDKSVQSTSHSLTAHRLSCDVDTYTCELYSYLRDVEKLHRPKPGYMRRQPDVTYSMRAILVDWLVEVAQEYKLQNETLYLAVSFIDRFLSLMSVVRAKLQLLGTAAMFVASKYEEIYPPDVSEFVYITDDTYTKKQVLKMEQLILKVLGFDVSNPTTVIFLTHICVHCNVPLKVMYLAMYLGEMSLLEADPYLSYTPSLIGCGAVALARLILNYEVIWPENMFELTKYSLNDLIPVLKHLNQTYKTAPHSQQSAIRTKYKSARYHSVSEIEYIDLILPEETAQKEMSERLKLVDVQDKS</sequence>
<dbReference type="Pfam" id="PF00134">
    <property type="entry name" value="Cyclin_N"/>
    <property type="match status" value="1"/>
</dbReference>
<dbReference type="GO" id="GO:0051301">
    <property type="term" value="P:cell division"/>
    <property type="evidence" value="ECO:0007669"/>
    <property type="project" value="UniProtKB-KW"/>
</dbReference>
<dbReference type="CDD" id="cd20504">
    <property type="entry name" value="CYCLIN_CCNA_rpt1"/>
    <property type="match status" value="1"/>
</dbReference>
<dbReference type="InterPro" id="IPR004367">
    <property type="entry name" value="Cyclin_C-dom"/>
</dbReference>
<name>A0A6G0TJY3_APHGL</name>
<dbReference type="InterPro" id="IPR048258">
    <property type="entry name" value="Cyclins_cyclin-box"/>
</dbReference>
<keyword evidence="1" id="KW-0132">Cell division</keyword>
<feature type="compositionally biased region" description="Low complexity" evidence="5">
    <location>
        <begin position="43"/>
        <end position="64"/>
    </location>
</feature>
<dbReference type="GO" id="GO:0016538">
    <property type="term" value="F:cyclin-dependent protein serine/threonine kinase regulator activity"/>
    <property type="evidence" value="ECO:0007669"/>
    <property type="project" value="InterPro"/>
</dbReference>
<dbReference type="SUPFAM" id="SSF47954">
    <property type="entry name" value="Cyclin-like"/>
    <property type="match status" value="2"/>
</dbReference>
<feature type="region of interest" description="Disordered" evidence="5">
    <location>
        <begin position="1"/>
        <end position="64"/>
    </location>
</feature>
<dbReference type="SMART" id="SM00385">
    <property type="entry name" value="CYCLIN"/>
    <property type="match status" value="2"/>
</dbReference>
<evidence type="ECO:0000259" key="7">
    <source>
        <dbReference type="SMART" id="SM01332"/>
    </source>
</evidence>
<accession>A0A6G0TJY3</accession>
<dbReference type="PANTHER" id="PTHR10177">
    <property type="entry name" value="CYCLINS"/>
    <property type="match status" value="1"/>
</dbReference>
<protein>
    <submittedName>
        <fullName evidence="8">Uncharacterized protein</fullName>
    </submittedName>
</protein>
<feature type="domain" description="Cyclin-like" evidence="6">
    <location>
        <begin position="231"/>
        <end position="315"/>
    </location>
</feature>
<dbReference type="EMBL" id="VYZN01000028">
    <property type="protein sequence ID" value="KAE9534328.1"/>
    <property type="molecule type" value="Genomic_DNA"/>
</dbReference>
<evidence type="ECO:0000256" key="5">
    <source>
        <dbReference type="SAM" id="MobiDB-lite"/>
    </source>
</evidence>
<proteinExistence type="inferred from homology"/>
<dbReference type="AlphaFoldDB" id="A0A6G0TJY3"/>
<dbReference type="InterPro" id="IPR006671">
    <property type="entry name" value="Cyclin_N"/>
</dbReference>
<reference evidence="8 9" key="1">
    <citation type="submission" date="2019-08" db="EMBL/GenBank/DDBJ databases">
        <title>The genome of the soybean aphid Biotype 1, its phylome, world population structure and adaptation to the North American continent.</title>
        <authorList>
            <person name="Giordano R."/>
            <person name="Donthu R.K."/>
            <person name="Hernandez A.G."/>
            <person name="Wright C.L."/>
            <person name="Zimin A.V."/>
        </authorList>
    </citation>
    <scope>NUCLEOTIDE SEQUENCE [LARGE SCALE GENOMIC DNA]</scope>
    <source>
        <tissue evidence="8">Whole aphids</tissue>
    </source>
</reference>
<feature type="compositionally biased region" description="Basic and acidic residues" evidence="5">
    <location>
        <begin position="1"/>
        <end position="10"/>
    </location>
</feature>
<keyword evidence="3" id="KW-0131">Cell cycle</keyword>
<gene>
    <name evidence="8" type="ORF">AGLY_008418</name>
</gene>
<dbReference type="InterPro" id="IPR046965">
    <property type="entry name" value="Cyclin_A/B-like"/>
</dbReference>
<keyword evidence="9" id="KW-1185">Reference proteome</keyword>
<evidence type="ECO:0000313" key="9">
    <source>
        <dbReference type="Proteomes" id="UP000475862"/>
    </source>
</evidence>
<feature type="domain" description="Cyclin C-terminal" evidence="7">
    <location>
        <begin position="324"/>
        <end position="442"/>
    </location>
</feature>
<dbReference type="InterPro" id="IPR013763">
    <property type="entry name" value="Cyclin-like_dom"/>
</dbReference>
<feature type="compositionally biased region" description="Polar residues" evidence="5">
    <location>
        <begin position="11"/>
        <end position="28"/>
    </location>
</feature>
<dbReference type="PROSITE" id="PS00292">
    <property type="entry name" value="CYCLINS"/>
    <property type="match status" value="1"/>
</dbReference>
<dbReference type="PIRSF" id="PIRSF001771">
    <property type="entry name" value="Cyclin_A_B_D_E"/>
    <property type="match status" value="1"/>
</dbReference>
<dbReference type="Gene3D" id="1.10.472.10">
    <property type="entry name" value="Cyclin-like"/>
    <property type="match status" value="2"/>
</dbReference>
<organism evidence="8 9">
    <name type="scientific">Aphis glycines</name>
    <name type="common">Soybean aphid</name>
    <dbReference type="NCBI Taxonomy" id="307491"/>
    <lineage>
        <taxon>Eukaryota</taxon>
        <taxon>Metazoa</taxon>
        <taxon>Ecdysozoa</taxon>
        <taxon>Arthropoda</taxon>
        <taxon>Hexapoda</taxon>
        <taxon>Insecta</taxon>
        <taxon>Pterygota</taxon>
        <taxon>Neoptera</taxon>
        <taxon>Paraneoptera</taxon>
        <taxon>Hemiptera</taxon>
        <taxon>Sternorrhyncha</taxon>
        <taxon>Aphidomorpha</taxon>
        <taxon>Aphidoidea</taxon>
        <taxon>Aphididae</taxon>
        <taxon>Aphidini</taxon>
        <taxon>Aphis</taxon>
        <taxon>Aphis</taxon>
    </lineage>
</organism>
<dbReference type="InterPro" id="IPR036915">
    <property type="entry name" value="Cyclin-like_sf"/>
</dbReference>
<feature type="region of interest" description="Disordered" evidence="5">
    <location>
        <begin position="151"/>
        <end position="171"/>
    </location>
</feature>
<evidence type="ECO:0000256" key="1">
    <source>
        <dbReference type="ARBA" id="ARBA00022618"/>
    </source>
</evidence>
<dbReference type="Pfam" id="PF02984">
    <property type="entry name" value="Cyclin_C"/>
    <property type="match status" value="1"/>
</dbReference>
<comment type="caution">
    <text evidence="8">The sequence shown here is derived from an EMBL/GenBank/DDBJ whole genome shotgun (WGS) entry which is preliminary data.</text>
</comment>